<feature type="region of interest" description="Disordered" evidence="1">
    <location>
        <begin position="388"/>
        <end position="411"/>
    </location>
</feature>
<dbReference type="Proteomes" id="UP000504633">
    <property type="component" value="Unplaced"/>
</dbReference>
<dbReference type="InterPro" id="IPR036767">
    <property type="entry name" value="ApaG_sf"/>
</dbReference>
<protein>
    <submittedName>
        <fullName evidence="4">Polymerase delta-interacting protein 2</fullName>
    </submittedName>
</protein>
<evidence type="ECO:0000256" key="1">
    <source>
        <dbReference type="SAM" id="MobiDB-lite"/>
    </source>
</evidence>
<feature type="compositionally biased region" description="Polar residues" evidence="1">
    <location>
        <begin position="104"/>
        <end position="116"/>
    </location>
</feature>
<name>A0A6J1MIU0_DROHY</name>
<keyword evidence="3" id="KW-1185">Reference proteome</keyword>
<dbReference type="PANTHER" id="PTHR14289:SF16">
    <property type="entry name" value="POLYMERASE DELTA-INTERACTING PROTEIN 2"/>
    <property type="match status" value="1"/>
</dbReference>
<proteinExistence type="predicted"/>
<dbReference type="InterPro" id="IPR007474">
    <property type="entry name" value="ApaG_domain"/>
</dbReference>
<dbReference type="OrthoDB" id="5913487at2759"/>
<dbReference type="GO" id="GO:0070987">
    <property type="term" value="P:error-free translesion synthesis"/>
    <property type="evidence" value="ECO:0007669"/>
    <property type="project" value="TreeGrafter"/>
</dbReference>
<accession>A0A6J1MIU0</accession>
<gene>
    <name evidence="4" type="primary">LOC111603571</name>
</gene>
<dbReference type="SMART" id="SM00992">
    <property type="entry name" value="YccV-like"/>
    <property type="match status" value="1"/>
</dbReference>
<reference evidence="4" key="1">
    <citation type="submission" date="2025-08" db="UniProtKB">
        <authorList>
            <consortium name="RefSeq"/>
        </authorList>
    </citation>
    <scope>IDENTIFICATION</scope>
    <source>
        <strain evidence="4">15085-1641.00</strain>
        <tissue evidence="4">Whole body</tissue>
    </source>
</reference>
<dbReference type="RefSeq" id="XP_023176990.1">
    <property type="nucleotide sequence ID" value="XM_023321222.2"/>
</dbReference>
<dbReference type="CTD" id="26073"/>
<dbReference type="Pfam" id="PF04379">
    <property type="entry name" value="DUF525"/>
    <property type="match status" value="1"/>
</dbReference>
<dbReference type="KEGG" id="dhe:111603571"/>
<dbReference type="GeneID" id="111603571"/>
<organism evidence="3 4">
    <name type="scientific">Drosophila hydei</name>
    <name type="common">Fruit fly</name>
    <dbReference type="NCBI Taxonomy" id="7224"/>
    <lineage>
        <taxon>Eukaryota</taxon>
        <taxon>Metazoa</taxon>
        <taxon>Ecdysozoa</taxon>
        <taxon>Arthropoda</taxon>
        <taxon>Hexapoda</taxon>
        <taxon>Insecta</taxon>
        <taxon>Pterygota</taxon>
        <taxon>Neoptera</taxon>
        <taxon>Endopterygota</taxon>
        <taxon>Diptera</taxon>
        <taxon>Brachycera</taxon>
        <taxon>Muscomorpha</taxon>
        <taxon>Ephydroidea</taxon>
        <taxon>Drosophilidae</taxon>
        <taxon>Drosophila</taxon>
    </lineage>
</organism>
<feature type="region of interest" description="Disordered" evidence="1">
    <location>
        <begin position="86"/>
        <end position="161"/>
    </location>
</feature>
<dbReference type="OMA" id="IMPYSST"/>
<dbReference type="Gene3D" id="2.60.40.1470">
    <property type="entry name" value="ApaG domain"/>
    <property type="match status" value="1"/>
</dbReference>
<dbReference type="PANTHER" id="PTHR14289">
    <property type="entry name" value="F-BOX ONLY PROTEIN 3"/>
    <property type="match status" value="1"/>
</dbReference>
<dbReference type="GO" id="GO:0042645">
    <property type="term" value="C:mitochondrial nucleoid"/>
    <property type="evidence" value="ECO:0007669"/>
    <property type="project" value="TreeGrafter"/>
</dbReference>
<dbReference type="NCBIfam" id="NF003967">
    <property type="entry name" value="PRK05461.1"/>
    <property type="match status" value="1"/>
</dbReference>
<dbReference type="PROSITE" id="PS51087">
    <property type="entry name" value="APAG"/>
    <property type="match status" value="1"/>
</dbReference>
<dbReference type="GO" id="GO:0005634">
    <property type="term" value="C:nucleus"/>
    <property type="evidence" value="ECO:0007669"/>
    <property type="project" value="TreeGrafter"/>
</dbReference>
<feature type="compositionally biased region" description="Polar residues" evidence="1">
    <location>
        <begin position="133"/>
        <end position="159"/>
    </location>
</feature>
<dbReference type="GO" id="GO:0003677">
    <property type="term" value="F:DNA binding"/>
    <property type="evidence" value="ECO:0007669"/>
    <property type="project" value="InterPro"/>
</dbReference>
<dbReference type="InterPro" id="IPR011722">
    <property type="entry name" value="Hemimethylated_DNA-bd_dom"/>
</dbReference>
<evidence type="ECO:0000313" key="4">
    <source>
        <dbReference type="RefSeq" id="XP_023176990.1"/>
    </source>
</evidence>
<dbReference type="AlphaFoldDB" id="A0A6J1MIU0"/>
<evidence type="ECO:0000313" key="3">
    <source>
        <dbReference type="Proteomes" id="UP000504633"/>
    </source>
</evidence>
<dbReference type="SUPFAM" id="SSF110069">
    <property type="entry name" value="ApaG-like"/>
    <property type="match status" value="1"/>
</dbReference>
<evidence type="ECO:0000259" key="2">
    <source>
        <dbReference type="PROSITE" id="PS51087"/>
    </source>
</evidence>
<feature type="compositionally biased region" description="Low complexity" evidence="1">
    <location>
        <begin position="89"/>
        <end position="103"/>
    </location>
</feature>
<sequence>MGFLLHFFKLDKRWQLLPKSDIFFKRSIKKQAVSPTKLAEVGRLLEAKEGRYDTGQLFLHRIFGYRGVILFPWTARVYDRDLHNTRKQTPTATPTPCPTEASPFNFNTGNSDNSGTPAAAHSNDAPTAWHANKNATDTQGTTAMGTAKPATNTSASNSVDAKEVKGKTQTFYQVLIDTRDCPYIRAQTEAVTFLGNQDSNRSLYAIPGLDYVAHDDIMPYCSTDKHPLQHELFDKFLSYAADAEPPFVGQDTLKAWQEKNHPWLDMSDVHKETTENVRITVIPFYMGCRETPASSVYWWRYCIRLENLGELSVQLRERHWRIFSLSGTLETVRGRGVVGQEPILSPRLPAFQYSSHVSLQAPSGHMWGTFRLEREDGYAFDCKIPPFSLESKPDDVSTPPVGGAAANDEVD</sequence>
<feature type="domain" description="ApaG" evidence="2">
    <location>
        <begin position="271"/>
        <end position="396"/>
    </location>
</feature>